<feature type="coiled-coil region" evidence="1">
    <location>
        <begin position="2"/>
        <end position="48"/>
    </location>
</feature>
<accession>A0A0V0R042</accession>
<evidence type="ECO:0000256" key="2">
    <source>
        <dbReference type="SAM" id="MobiDB-lite"/>
    </source>
</evidence>
<name>A0A0V0R042_PSEPJ</name>
<keyword evidence="1" id="KW-0175">Coiled coil</keyword>
<feature type="coiled-coil region" evidence="1">
    <location>
        <begin position="312"/>
        <end position="346"/>
    </location>
</feature>
<comment type="caution">
    <text evidence="3">The sequence shown here is derived from an EMBL/GenBank/DDBJ whole genome shotgun (WGS) entry which is preliminary data.</text>
</comment>
<keyword evidence="4" id="KW-1185">Reference proteome</keyword>
<reference evidence="3 4" key="1">
    <citation type="journal article" date="2015" name="Sci. Rep.">
        <title>Genome of the facultative scuticociliatosis pathogen Pseudocohnilembus persalinus provides insight into its virulence through horizontal gene transfer.</title>
        <authorList>
            <person name="Xiong J."/>
            <person name="Wang G."/>
            <person name="Cheng J."/>
            <person name="Tian M."/>
            <person name="Pan X."/>
            <person name="Warren A."/>
            <person name="Jiang C."/>
            <person name="Yuan D."/>
            <person name="Miao W."/>
        </authorList>
    </citation>
    <scope>NUCLEOTIDE SEQUENCE [LARGE SCALE GENOMIC DNA]</scope>
    <source>
        <strain evidence="3">36N120E</strain>
    </source>
</reference>
<feature type="region of interest" description="Disordered" evidence="2">
    <location>
        <begin position="210"/>
        <end position="237"/>
    </location>
</feature>
<proteinExistence type="predicted"/>
<dbReference type="Proteomes" id="UP000054937">
    <property type="component" value="Unassembled WGS sequence"/>
</dbReference>
<organism evidence="3 4">
    <name type="scientific">Pseudocohnilembus persalinus</name>
    <name type="common">Ciliate</name>
    <dbReference type="NCBI Taxonomy" id="266149"/>
    <lineage>
        <taxon>Eukaryota</taxon>
        <taxon>Sar</taxon>
        <taxon>Alveolata</taxon>
        <taxon>Ciliophora</taxon>
        <taxon>Intramacronucleata</taxon>
        <taxon>Oligohymenophorea</taxon>
        <taxon>Scuticociliatia</taxon>
        <taxon>Philasterida</taxon>
        <taxon>Pseudocohnilembidae</taxon>
        <taxon>Pseudocohnilembus</taxon>
    </lineage>
</organism>
<feature type="region of interest" description="Disordered" evidence="2">
    <location>
        <begin position="800"/>
        <end position="826"/>
    </location>
</feature>
<sequence length="1084" mass="128190">MIVDKLAEIKQKKQKINENNNQNLDENKKKLENLIQGKNQKIENNGQKVYQIVCSSVQCEFLVQLTFAQNNTTKTLKNICLEHSADHKVYENHELQIKSIIDDIKPYIQQILNEYFLSDKQKLILFMQKSPKKILNYLKNNHNFDLYHMMAKQLKRADKEVKEKIKKAFDNIVLKTKKMIKMDEQLKNSNLNLLKQNGKKPKNVEKVIQKRRRKLSKQNKSTYSNDSEEEEINEQTNSSEQIYLEEDQTQELKQQSNNFNELQNSQQKNQIDKSYVLDSDLNQNNNSFQEKFEFQQKNQNYFQVQEDKDKNQQKIISKLEQQNKNKEQLKCQLEKYQQRINYIQSLLNDDVNQNEFDINLQIKNEYNCDSQLKEQQKQIQMLKNQIKQENSQNIVNNSGHLFNDSLDSNQKLMNIKQEQQEYFEKSDLTNNYNQLLFQKPNISPKYFKQNHIEEENVQQVQQIFDQDQYKERDENKNINNKNQKDILQQNMKSPIKIFSKNNYLKNKNYIQNPQYQGELDCVTQSFNKLGIQDQQFFSLSSNGNQNKQFMFSTFSNNNISPIKKIHTYYIDNNNSYNSQNNMSPYKLTGFSCSNFFKSSGFSQNNEVNQKIQNLKQSPIKNLYHNISSPTKYQIKLTNSPNKGYKNQIFDKKESDELKQIQLYQNFFQNENYLDQAIPIFKGNDNEQNENENENKKMKINTFFISSNKNVNKNFIEEEEEEEESDQNNIPNCIKTHQIIINSQNNKKQKNKTNFSHQENLSTINSSQDISKDLNLSQQLSNMMYKQKNLQQEIFKKPEKISQNQNQTQNNEENTNQTSDNSLDSNENQLKQSVQNKNNFKIQINKCENSQQKQQQNKNQVQKQKYKLDQDKNLLLLSFSNICKNKINNIHSNNLFQGVGLFDSFQKSGDFGNYLIVQSFKKCIQNFEKSPNKQNSISNFLNFSKVVETNKKNQQFNNNNIGINPFLCNQESSKNEIFTKVENEDNNNFYEFSQLNNNQSKNLNIDNSINNNINVKNIDLSYMSIEKFWNISQNKSNLCTNDMSVLRDLDDYNNNDKFIQPQNILKDSSQSNSQSFMCRESISEN</sequence>
<dbReference type="InParanoid" id="A0A0V0R042"/>
<gene>
    <name evidence="3" type="ORF">PPERSA_10258</name>
</gene>
<protein>
    <submittedName>
        <fullName evidence="3">Uncharacterized protein</fullName>
    </submittedName>
</protein>
<feature type="compositionally biased region" description="Low complexity" evidence="2">
    <location>
        <begin position="802"/>
        <end position="817"/>
    </location>
</feature>
<evidence type="ECO:0000313" key="3">
    <source>
        <dbReference type="EMBL" id="KRX07870.1"/>
    </source>
</evidence>
<dbReference type="EMBL" id="LDAU01000078">
    <property type="protein sequence ID" value="KRX07870.1"/>
    <property type="molecule type" value="Genomic_DNA"/>
</dbReference>
<evidence type="ECO:0000313" key="4">
    <source>
        <dbReference type="Proteomes" id="UP000054937"/>
    </source>
</evidence>
<evidence type="ECO:0000256" key="1">
    <source>
        <dbReference type="SAM" id="Coils"/>
    </source>
</evidence>
<dbReference type="OMA" id="MCRESIS"/>
<dbReference type="AlphaFoldDB" id="A0A0V0R042"/>